<reference evidence="1" key="1">
    <citation type="journal article" date="2019" name="MBio">
        <title>Virus Genomes from Deep Sea Sediments Expand the Ocean Megavirome and Support Independent Origins of Viral Gigantism.</title>
        <authorList>
            <person name="Backstrom D."/>
            <person name="Yutin N."/>
            <person name="Jorgensen S.L."/>
            <person name="Dharamshi J."/>
            <person name="Homa F."/>
            <person name="Zaremba-Niedwiedzka K."/>
            <person name="Spang A."/>
            <person name="Wolf Y.I."/>
            <person name="Koonin E.V."/>
            <person name="Ettema T.J."/>
        </authorList>
    </citation>
    <scope>NUCLEOTIDE SEQUENCE</scope>
</reference>
<accession>A0A481Z6F5</accession>
<dbReference type="EMBL" id="MK500513">
    <property type="protein sequence ID" value="QBK91186.1"/>
    <property type="molecule type" value="Genomic_DNA"/>
</dbReference>
<protein>
    <submittedName>
        <fullName evidence="1">Uncharacterized protein</fullName>
    </submittedName>
</protein>
<organism evidence="1">
    <name type="scientific">Pithovirus LCPAC202</name>
    <dbReference type="NCBI Taxonomy" id="2506592"/>
    <lineage>
        <taxon>Viruses</taxon>
        <taxon>Pithoviruses</taxon>
    </lineage>
</organism>
<proteinExistence type="predicted"/>
<sequence>MLLEYTILIDILKKLIQKLSDFSFSKAIIMSLIQPITPEKRGEIFDHMIAKHCDLFKTCDATQPIIIVFSDDKVGSEFKHHYADETGVRNVIETVTRIIYTSFEVALPHIYDQMKPVEQRIEATLKLFHNNWDSKTKNELVFVCTYPAGLDNSEFFSQSLRLLLGGCMEISFYKLKQDDLKLAGEKMKNIKEG</sequence>
<evidence type="ECO:0000313" key="1">
    <source>
        <dbReference type="EMBL" id="QBK91186.1"/>
    </source>
</evidence>
<gene>
    <name evidence="1" type="ORF">LCPAC202_01600</name>
</gene>
<name>A0A481Z6F5_9VIRU</name>